<dbReference type="SUPFAM" id="SSF51735">
    <property type="entry name" value="NAD(P)-binding Rossmann-fold domains"/>
    <property type="match status" value="1"/>
</dbReference>
<feature type="domain" description="NAD-dependent epimerase/dehydratase" evidence="1">
    <location>
        <begin position="17"/>
        <end position="234"/>
    </location>
</feature>
<dbReference type="InterPro" id="IPR050177">
    <property type="entry name" value="Lipid_A_modif_metabolic_enz"/>
</dbReference>
<dbReference type="InterPro" id="IPR001509">
    <property type="entry name" value="Epimerase_deHydtase"/>
</dbReference>
<protein>
    <submittedName>
        <fullName evidence="2">NAD-dependent epimerase/dehydratase family protein</fullName>
    </submittedName>
</protein>
<dbReference type="RefSeq" id="WP_407800582.1">
    <property type="nucleotide sequence ID" value="NZ_JBJNUX010000005.1"/>
</dbReference>
<dbReference type="InterPro" id="IPR036291">
    <property type="entry name" value="NAD(P)-bd_dom_sf"/>
</dbReference>
<proteinExistence type="predicted"/>
<evidence type="ECO:0000259" key="1">
    <source>
        <dbReference type="Pfam" id="PF01370"/>
    </source>
</evidence>
<dbReference type="Proteomes" id="UP001628646">
    <property type="component" value="Unassembled WGS sequence"/>
</dbReference>
<gene>
    <name evidence="2" type="ORF">ACJ8NA_25475</name>
</gene>
<dbReference type="PANTHER" id="PTHR43245">
    <property type="entry name" value="BIFUNCTIONAL POLYMYXIN RESISTANCE PROTEIN ARNA"/>
    <property type="match status" value="1"/>
</dbReference>
<dbReference type="Gene3D" id="3.40.50.720">
    <property type="entry name" value="NAD(P)-binding Rossmann-like Domain"/>
    <property type="match status" value="1"/>
</dbReference>
<sequence>MISDAECEARATIEQRIVVIGGTGFVGQHLLRSLVDCSKEFEIVFAVHRSEPRWLTESSIQVRYFDLDDSASLEQILNRGSIVLNLLRPDGTGWFLSAIKNVLRACGNAHVKRYIHISSIDVFGANQDSICTSSSQIVPITPYEREHAAAEKLVCAINAESFETLILRLGAVFGVGGLNIVSFVREVSSAPGWKLALRRSLYGVRRMHLVSVEKVVEVLLFITTAAPIVQGEVIVVTDDADADNNFAYLQDCLLEVFNRTAVLHIPYLPPQVLRLVLSARGVSNTNPMRRFHEGRLLQLGLSDSALFANRLKSYLSHLRATV</sequence>
<dbReference type="EMBL" id="JBJNUY010000012">
    <property type="protein sequence ID" value="MFL9001976.1"/>
    <property type="molecule type" value="Genomic_DNA"/>
</dbReference>
<name>A0ABW8WAP4_9PSED</name>
<reference evidence="2 3" key="1">
    <citation type="submission" date="2024-12" db="EMBL/GenBank/DDBJ databases">
        <title>Pseudomonas species isolated from Lotus nodules promote plant growth.</title>
        <authorList>
            <person name="Yu Y.-H."/>
            <person name="Kurtenbach J."/>
            <person name="Crosbie D."/>
            <person name="Brachmann A."/>
            <person name="Marin M."/>
        </authorList>
    </citation>
    <scope>NUCLEOTIDE SEQUENCE [LARGE SCALE GENOMIC DNA]</scope>
    <source>
        <strain evidence="2 3">PLb11B</strain>
    </source>
</reference>
<evidence type="ECO:0000313" key="3">
    <source>
        <dbReference type="Proteomes" id="UP001628646"/>
    </source>
</evidence>
<dbReference type="Pfam" id="PF01370">
    <property type="entry name" value="Epimerase"/>
    <property type="match status" value="1"/>
</dbReference>
<accession>A0ABW8WAP4</accession>
<comment type="caution">
    <text evidence="2">The sequence shown here is derived from an EMBL/GenBank/DDBJ whole genome shotgun (WGS) entry which is preliminary data.</text>
</comment>
<evidence type="ECO:0000313" key="2">
    <source>
        <dbReference type="EMBL" id="MFL9001976.1"/>
    </source>
</evidence>
<organism evidence="2 3">
    <name type="scientific">Pseudomonas azerbaijanorientalis</name>
    <dbReference type="NCBI Taxonomy" id="2842350"/>
    <lineage>
        <taxon>Bacteria</taxon>
        <taxon>Pseudomonadati</taxon>
        <taxon>Pseudomonadota</taxon>
        <taxon>Gammaproteobacteria</taxon>
        <taxon>Pseudomonadales</taxon>
        <taxon>Pseudomonadaceae</taxon>
        <taxon>Pseudomonas</taxon>
    </lineage>
</organism>
<keyword evidence="3" id="KW-1185">Reference proteome</keyword>